<dbReference type="AlphaFoldDB" id="A0A7Y0L0G4"/>
<dbReference type="EMBL" id="JABBVZ010000001">
    <property type="protein sequence ID" value="NMP20758.1"/>
    <property type="molecule type" value="Genomic_DNA"/>
</dbReference>
<evidence type="ECO:0000313" key="2">
    <source>
        <dbReference type="EMBL" id="NMP20758.1"/>
    </source>
</evidence>
<accession>A0A7Y0L0G4</accession>
<reference evidence="2 3" key="1">
    <citation type="submission" date="2020-04" db="EMBL/GenBank/DDBJ databases">
        <authorList>
            <person name="Zhang R."/>
            <person name="Schippers A."/>
        </authorList>
    </citation>
    <scope>NUCLEOTIDE SEQUENCE [LARGE SCALE GENOMIC DNA]</scope>
    <source>
        <strain evidence="2 3">DSM 109850</strain>
    </source>
</reference>
<evidence type="ECO:0000256" key="1">
    <source>
        <dbReference type="SAM" id="MobiDB-lite"/>
    </source>
</evidence>
<evidence type="ECO:0000313" key="3">
    <source>
        <dbReference type="Proteomes" id="UP000533476"/>
    </source>
</evidence>
<name>A0A7Y0L0G4_9FIRM</name>
<feature type="region of interest" description="Disordered" evidence="1">
    <location>
        <begin position="49"/>
        <end position="80"/>
    </location>
</feature>
<dbReference type="Proteomes" id="UP000533476">
    <property type="component" value="Unassembled WGS sequence"/>
</dbReference>
<keyword evidence="3" id="KW-1185">Reference proteome</keyword>
<comment type="caution">
    <text evidence="2">The sequence shown here is derived from an EMBL/GenBank/DDBJ whole genome shotgun (WGS) entry which is preliminary data.</text>
</comment>
<protein>
    <submittedName>
        <fullName evidence="2">Uncharacterized protein</fullName>
    </submittedName>
</protein>
<dbReference type="RefSeq" id="WP_169095425.1">
    <property type="nucleotide sequence ID" value="NZ_JABBVZ010000001.1"/>
</dbReference>
<sequence length="80" mass="8628">MQVAVRTIRVVRTEATEKEWDALRQLVAEGLTVVETITPAMAHVAESLGLQVRDNPAPAPESAPAPKRRRTKAASPAEEG</sequence>
<organism evidence="2 3">
    <name type="scientific">Sulfobacillus harzensis</name>
    <dbReference type="NCBI Taxonomy" id="2729629"/>
    <lineage>
        <taxon>Bacteria</taxon>
        <taxon>Bacillati</taxon>
        <taxon>Bacillota</taxon>
        <taxon>Clostridia</taxon>
        <taxon>Eubacteriales</taxon>
        <taxon>Clostridiales Family XVII. Incertae Sedis</taxon>
        <taxon>Sulfobacillus</taxon>
    </lineage>
</organism>
<proteinExistence type="predicted"/>
<gene>
    <name evidence="2" type="ORF">HIJ39_00075</name>
</gene>